<keyword evidence="9 15" id="KW-0028">Amino-acid biosynthesis</keyword>
<evidence type="ECO:0000256" key="10">
    <source>
        <dbReference type="ARBA" id="ARBA00022741"/>
    </source>
</evidence>
<protein>
    <recommendedName>
        <fullName evidence="15">Histidine biosynthesis bifunctional protein HisIE</fullName>
    </recommendedName>
    <domain>
        <recommendedName>
            <fullName evidence="15">Phosphoribosyl-AMP cyclohydrolase</fullName>
            <shortName evidence="15">PRA-CH</shortName>
            <ecNumber evidence="15">3.5.4.19</ecNumber>
        </recommendedName>
    </domain>
    <domain>
        <recommendedName>
            <fullName evidence="15">Phosphoribosyl-ATP pyrophosphatase</fullName>
            <shortName evidence="15">PRA-PH</shortName>
            <ecNumber evidence="15">3.6.1.31</ecNumber>
        </recommendedName>
    </domain>
</protein>
<dbReference type="GO" id="GO:0000105">
    <property type="term" value="P:L-histidine biosynthetic process"/>
    <property type="evidence" value="ECO:0007669"/>
    <property type="project" value="UniProtKB-UniRule"/>
</dbReference>
<evidence type="ECO:0000256" key="8">
    <source>
        <dbReference type="ARBA" id="ARBA00022490"/>
    </source>
</evidence>
<evidence type="ECO:0000259" key="16">
    <source>
        <dbReference type="Pfam" id="PF01502"/>
    </source>
</evidence>
<dbReference type="OrthoDB" id="9795769at2"/>
<evidence type="ECO:0000256" key="5">
    <source>
        <dbReference type="ARBA" id="ARBA00005204"/>
    </source>
</evidence>
<keyword evidence="13 15" id="KW-0368">Histidine biosynthesis</keyword>
<name>A0A172WD73_BUCSC</name>
<dbReference type="InterPro" id="IPR021130">
    <property type="entry name" value="PRib-ATP_PPHydrolase-like"/>
</dbReference>
<keyword evidence="10 15" id="KW-0547">Nucleotide-binding</keyword>
<dbReference type="AlphaFoldDB" id="A0A172WD73"/>
<dbReference type="PATRIC" id="fig|118110.3.peg.94"/>
<dbReference type="SUPFAM" id="SSF141734">
    <property type="entry name" value="HisI-like"/>
    <property type="match status" value="1"/>
</dbReference>
<evidence type="ECO:0000313" key="18">
    <source>
        <dbReference type="Proteomes" id="UP000077654"/>
    </source>
</evidence>
<comment type="pathway">
    <text evidence="4 15">Amino-acid biosynthesis; L-histidine biosynthesis; L-histidine from 5-phospho-alpha-D-ribose 1-diphosphate: step 3/9.</text>
</comment>
<dbReference type="GO" id="GO:0004636">
    <property type="term" value="F:phosphoribosyl-ATP diphosphatase activity"/>
    <property type="evidence" value="ECO:0007669"/>
    <property type="project" value="UniProtKB-UniRule"/>
</dbReference>
<dbReference type="Pfam" id="PF01502">
    <property type="entry name" value="PRA-CH"/>
    <property type="match status" value="1"/>
</dbReference>
<dbReference type="GO" id="GO:0005524">
    <property type="term" value="F:ATP binding"/>
    <property type="evidence" value="ECO:0007669"/>
    <property type="project" value="UniProtKB-KW"/>
</dbReference>
<keyword evidence="12 15" id="KW-0067">ATP-binding</keyword>
<sequence length="209" mass="24362">MLKIIDVDNIDWKKVNNMLPVIIQHSISNEVLMHGFMDKSAFKETQKKNYVTFYSRTKKRLWTKGETSGNYLKVVNMFLDCDKDVLLILVISEGNTCHLNYSNCFKSVQSNLTFFYHFEKLLESKKVNFSNASYTSRLHSMGINRISQKVGEEAIETVIAAIKKDRKELIEEASDLMYHFLVLLHHCDLDFSSIITNLKERKNYNDCLD</sequence>
<dbReference type="FunFam" id="3.10.20.810:FF:000001">
    <property type="entry name" value="Histidine biosynthesis bifunctional protein HisIE"/>
    <property type="match status" value="1"/>
</dbReference>
<keyword evidence="14 15" id="KW-0511">Multifunctional enzyme</keyword>
<dbReference type="PANTHER" id="PTHR42945:SF9">
    <property type="entry name" value="HISTIDINE BIOSYNTHESIS BIFUNCTIONAL PROTEIN HISIE"/>
    <property type="match status" value="1"/>
</dbReference>
<evidence type="ECO:0000256" key="4">
    <source>
        <dbReference type="ARBA" id="ARBA00005169"/>
    </source>
</evidence>
<dbReference type="UniPathway" id="UPA00031">
    <property type="reaction ID" value="UER00007"/>
</dbReference>
<feature type="domain" description="Phosphoribosyl-AMP cyclohydrolase" evidence="16">
    <location>
        <begin position="33"/>
        <end position="106"/>
    </location>
</feature>
<accession>A0A172WD73</accession>
<feature type="region of interest" description="Phosphoribosyl-ATP pyrophosphohydrolase" evidence="15">
    <location>
        <begin position="115"/>
        <end position="209"/>
    </location>
</feature>
<dbReference type="NCBIfam" id="TIGR03188">
    <property type="entry name" value="histidine_hisI"/>
    <property type="match status" value="1"/>
</dbReference>
<dbReference type="Proteomes" id="UP000077654">
    <property type="component" value="Chromosome"/>
</dbReference>
<evidence type="ECO:0000256" key="2">
    <source>
        <dbReference type="ARBA" id="ARBA00001460"/>
    </source>
</evidence>
<dbReference type="GO" id="GO:0005737">
    <property type="term" value="C:cytoplasm"/>
    <property type="evidence" value="ECO:0007669"/>
    <property type="project" value="UniProtKB-SubCell"/>
</dbReference>
<dbReference type="STRING" id="118110.XW81_00500"/>
<reference evidence="17 18" key="1">
    <citation type="submission" date="2015-04" db="EMBL/GenBank/DDBJ databases">
        <title>Buchnera aphidicola assembly.</title>
        <authorList>
            <person name="Zhang Y."/>
        </authorList>
    </citation>
    <scope>NUCLEOTIDE SEQUENCE [LARGE SCALE GENOMIC DNA]</scope>
    <source>
        <strain evidence="17 18">SC</strain>
    </source>
</reference>
<keyword evidence="8 15" id="KW-0963">Cytoplasm</keyword>
<dbReference type="GO" id="GO:0004635">
    <property type="term" value="F:phosphoribosyl-AMP cyclohydrolase activity"/>
    <property type="evidence" value="ECO:0007669"/>
    <property type="project" value="UniProtKB-UniRule"/>
</dbReference>
<comment type="subcellular location">
    <subcellularLocation>
        <location evidence="3 15">Cytoplasm</location>
    </subcellularLocation>
</comment>
<organism evidence="17 18">
    <name type="scientific">Buchnera aphidicola subsp. Schlechtendalia chinensis</name>
    <dbReference type="NCBI Taxonomy" id="118110"/>
    <lineage>
        <taxon>Bacteria</taxon>
        <taxon>Pseudomonadati</taxon>
        <taxon>Pseudomonadota</taxon>
        <taxon>Gammaproteobacteria</taxon>
        <taxon>Enterobacterales</taxon>
        <taxon>Erwiniaceae</taxon>
        <taxon>Buchnera</taxon>
    </lineage>
</organism>
<dbReference type="PANTHER" id="PTHR42945">
    <property type="entry name" value="HISTIDINE BIOSYNTHESIS BIFUNCTIONAL PROTEIN"/>
    <property type="match status" value="1"/>
</dbReference>
<dbReference type="SUPFAM" id="SSF101386">
    <property type="entry name" value="all-alpha NTP pyrophosphatases"/>
    <property type="match status" value="1"/>
</dbReference>
<dbReference type="HAMAP" id="MF_01020">
    <property type="entry name" value="HisE"/>
    <property type="match status" value="1"/>
</dbReference>
<evidence type="ECO:0000256" key="14">
    <source>
        <dbReference type="ARBA" id="ARBA00023268"/>
    </source>
</evidence>
<dbReference type="EMBL" id="CP011299">
    <property type="protein sequence ID" value="ANF16914.1"/>
    <property type="molecule type" value="Genomic_DNA"/>
</dbReference>
<evidence type="ECO:0000256" key="7">
    <source>
        <dbReference type="ARBA" id="ARBA00008299"/>
    </source>
</evidence>
<dbReference type="RefSeq" id="WP_075473896.1">
    <property type="nucleotide sequence ID" value="NZ_CP011299.1"/>
</dbReference>
<keyword evidence="18" id="KW-1185">Reference proteome</keyword>
<evidence type="ECO:0000313" key="17">
    <source>
        <dbReference type="EMBL" id="ANF16914.1"/>
    </source>
</evidence>
<evidence type="ECO:0000256" key="13">
    <source>
        <dbReference type="ARBA" id="ARBA00023102"/>
    </source>
</evidence>
<dbReference type="Pfam" id="PF01503">
    <property type="entry name" value="PRA-PH"/>
    <property type="match status" value="1"/>
</dbReference>
<dbReference type="HAMAP" id="MF_01019">
    <property type="entry name" value="HisIE"/>
    <property type="match status" value="1"/>
</dbReference>
<dbReference type="Gene3D" id="3.10.20.810">
    <property type="entry name" value="Phosphoribosyl-AMP cyclohydrolase"/>
    <property type="match status" value="1"/>
</dbReference>
<keyword evidence="11 15" id="KW-0378">Hydrolase</keyword>
<dbReference type="EC" id="3.6.1.31" evidence="15"/>
<feature type="region of interest" description="Phosphoribosyl-AMP cyclohydrolase" evidence="15">
    <location>
        <begin position="1"/>
        <end position="114"/>
    </location>
</feature>
<dbReference type="InterPro" id="IPR038019">
    <property type="entry name" value="PRib_AMP_CycHydrolase_sf"/>
</dbReference>
<dbReference type="InterPro" id="IPR002496">
    <property type="entry name" value="PRib_AMP_CycHydrolase_dom"/>
</dbReference>
<comment type="pathway">
    <text evidence="5 15">Amino-acid biosynthesis; L-histidine biosynthesis; L-histidine from 5-phospho-alpha-D-ribose 1-diphosphate: step 2/9.</text>
</comment>
<evidence type="ECO:0000256" key="3">
    <source>
        <dbReference type="ARBA" id="ARBA00004496"/>
    </source>
</evidence>
<dbReference type="CDD" id="cd11534">
    <property type="entry name" value="NTP-PPase_HisIE_like"/>
    <property type="match status" value="1"/>
</dbReference>
<evidence type="ECO:0000256" key="6">
    <source>
        <dbReference type="ARBA" id="ARBA00007731"/>
    </source>
</evidence>
<evidence type="ECO:0000256" key="12">
    <source>
        <dbReference type="ARBA" id="ARBA00022840"/>
    </source>
</evidence>
<comment type="catalytic activity">
    <reaction evidence="2 15">
        <text>1-(5-phospho-beta-D-ribosyl)-ATP + H2O = 1-(5-phospho-beta-D-ribosyl)-5'-AMP + diphosphate + H(+)</text>
        <dbReference type="Rhea" id="RHEA:22828"/>
        <dbReference type="ChEBI" id="CHEBI:15377"/>
        <dbReference type="ChEBI" id="CHEBI:15378"/>
        <dbReference type="ChEBI" id="CHEBI:33019"/>
        <dbReference type="ChEBI" id="CHEBI:59457"/>
        <dbReference type="ChEBI" id="CHEBI:73183"/>
        <dbReference type="EC" id="3.6.1.31"/>
    </reaction>
</comment>
<evidence type="ECO:0000256" key="15">
    <source>
        <dbReference type="HAMAP-Rule" id="MF_01019"/>
    </source>
</evidence>
<evidence type="ECO:0000256" key="11">
    <source>
        <dbReference type="ARBA" id="ARBA00022801"/>
    </source>
</evidence>
<evidence type="ECO:0000256" key="1">
    <source>
        <dbReference type="ARBA" id="ARBA00000024"/>
    </source>
</evidence>
<dbReference type="Gene3D" id="1.10.287.1080">
    <property type="entry name" value="MazG-like"/>
    <property type="match status" value="1"/>
</dbReference>
<dbReference type="NCBIfam" id="NF002747">
    <property type="entry name" value="PRK02759.1"/>
    <property type="match status" value="1"/>
</dbReference>
<comment type="similarity">
    <text evidence="7 15">In the N-terminal section; belongs to the PRA-CH family.</text>
</comment>
<dbReference type="InterPro" id="IPR023019">
    <property type="entry name" value="His_synth_HisIE"/>
</dbReference>
<comment type="similarity">
    <text evidence="6 15">In the C-terminal section; belongs to the PRA-PH family.</text>
</comment>
<evidence type="ECO:0000256" key="9">
    <source>
        <dbReference type="ARBA" id="ARBA00022605"/>
    </source>
</evidence>
<dbReference type="EC" id="3.5.4.19" evidence="15"/>
<dbReference type="InterPro" id="IPR008179">
    <property type="entry name" value="HisE"/>
</dbReference>
<proteinExistence type="inferred from homology"/>
<comment type="catalytic activity">
    <reaction evidence="1 15">
        <text>1-(5-phospho-beta-D-ribosyl)-5'-AMP + H2O = 1-(5-phospho-beta-D-ribosyl)-5-[(5-phospho-beta-D-ribosylamino)methylideneamino]imidazole-4-carboxamide</text>
        <dbReference type="Rhea" id="RHEA:20049"/>
        <dbReference type="ChEBI" id="CHEBI:15377"/>
        <dbReference type="ChEBI" id="CHEBI:58435"/>
        <dbReference type="ChEBI" id="CHEBI:59457"/>
        <dbReference type="EC" id="3.5.4.19"/>
    </reaction>
</comment>
<gene>
    <name evidence="15" type="primary">hisI</name>
    <name evidence="15" type="synonym">hisIE</name>
    <name evidence="17" type="ORF">XW81_00500</name>
</gene>